<proteinExistence type="predicted"/>
<evidence type="ECO:0000313" key="2">
    <source>
        <dbReference type="Proteomes" id="UP000656813"/>
    </source>
</evidence>
<name>A0A8J3EPL9_9BACL</name>
<dbReference type="AlphaFoldDB" id="A0A8J3EPL9"/>
<dbReference type="RefSeq" id="WP_188499449.1">
    <property type="nucleotide sequence ID" value="NZ_BMFV01000069.1"/>
</dbReference>
<evidence type="ECO:0000313" key="1">
    <source>
        <dbReference type="EMBL" id="GGH89111.1"/>
    </source>
</evidence>
<sequence length="72" mass="8344">MTVKELIKKLETLDQNLDISVFVHNHGRPVCHKKPIENIEIVFDQDTHKASYSIDVDVSPTFQIPEERIITE</sequence>
<reference evidence="1" key="2">
    <citation type="submission" date="2020-09" db="EMBL/GenBank/DDBJ databases">
        <authorList>
            <person name="Sun Q."/>
            <person name="Zhou Y."/>
        </authorList>
    </citation>
    <scope>NUCLEOTIDE SEQUENCE</scope>
    <source>
        <strain evidence="1">CGMCC 1.12777</strain>
    </source>
</reference>
<dbReference type="EMBL" id="BMFV01000069">
    <property type="protein sequence ID" value="GGH89111.1"/>
    <property type="molecule type" value="Genomic_DNA"/>
</dbReference>
<protein>
    <submittedName>
        <fullName evidence="1">Uncharacterized protein</fullName>
    </submittedName>
</protein>
<accession>A0A8J3EPL9</accession>
<reference evidence="1" key="1">
    <citation type="journal article" date="2014" name="Int. J. Syst. Evol. Microbiol.">
        <title>Complete genome sequence of Corynebacterium casei LMG S-19264T (=DSM 44701T), isolated from a smear-ripened cheese.</title>
        <authorList>
            <consortium name="US DOE Joint Genome Institute (JGI-PGF)"/>
            <person name="Walter F."/>
            <person name="Albersmeier A."/>
            <person name="Kalinowski J."/>
            <person name="Ruckert C."/>
        </authorList>
    </citation>
    <scope>NUCLEOTIDE SEQUENCE</scope>
    <source>
        <strain evidence="1">CGMCC 1.12777</strain>
    </source>
</reference>
<dbReference type="Proteomes" id="UP000656813">
    <property type="component" value="Unassembled WGS sequence"/>
</dbReference>
<comment type="caution">
    <text evidence="1">The sequence shown here is derived from an EMBL/GenBank/DDBJ whole genome shotgun (WGS) entry which is preliminary data.</text>
</comment>
<organism evidence="1 2">
    <name type="scientific">Pullulanibacillus pueri</name>
    <dbReference type="NCBI Taxonomy" id="1437324"/>
    <lineage>
        <taxon>Bacteria</taxon>
        <taxon>Bacillati</taxon>
        <taxon>Bacillota</taxon>
        <taxon>Bacilli</taxon>
        <taxon>Bacillales</taxon>
        <taxon>Sporolactobacillaceae</taxon>
        <taxon>Pullulanibacillus</taxon>
    </lineage>
</organism>
<gene>
    <name evidence="1" type="ORF">GCM10007096_42960</name>
</gene>
<keyword evidence="2" id="KW-1185">Reference proteome</keyword>